<name>A0A1A9I3A0_9BACT</name>
<keyword evidence="2" id="KW-1185">Reference proteome</keyword>
<organism evidence="1 2">
    <name type="scientific">Niabella ginsenosidivorans</name>
    <dbReference type="NCBI Taxonomy" id="1176587"/>
    <lineage>
        <taxon>Bacteria</taxon>
        <taxon>Pseudomonadati</taxon>
        <taxon>Bacteroidota</taxon>
        <taxon>Chitinophagia</taxon>
        <taxon>Chitinophagales</taxon>
        <taxon>Chitinophagaceae</taxon>
        <taxon>Niabella</taxon>
    </lineage>
</organism>
<gene>
    <name evidence="1" type="ORF">A8C56_15265</name>
</gene>
<dbReference type="RefSeq" id="WP_067757791.1">
    <property type="nucleotide sequence ID" value="NZ_CP015772.1"/>
</dbReference>
<dbReference type="Proteomes" id="UP000077667">
    <property type="component" value="Chromosome"/>
</dbReference>
<accession>A0A1A9I3A0</accession>
<evidence type="ECO:0000313" key="1">
    <source>
        <dbReference type="EMBL" id="ANH82147.1"/>
    </source>
</evidence>
<evidence type="ECO:0000313" key="2">
    <source>
        <dbReference type="Proteomes" id="UP000077667"/>
    </source>
</evidence>
<dbReference type="OrthoDB" id="645896at2"/>
<dbReference type="STRING" id="1176587.A8C56_15265"/>
<proteinExistence type="predicted"/>
<dbReference type="EMBL" id="CP015772">
    <property type="protein sequence ID" value="ANH82147.1"/>
    <property type="molecule type" value="Genomic_DNA"/>
</dbReference>
<reference evidence="1 2" key="1">
    <citation type="submission" date="2016-05" db="EMBL/GenBank/DDBJ databases">
        <title>Niabella ginsenosidivorans BS26 whole genome sequencing.</title>
        <authorList>
            <person name="Im W.T."/>
            <person name="Siddiqi M.Z."/>
        </authorList>
    </citation>
    <scope>NUCLEOTIDE SEQUENCE [LARGE SCALE GENOMIC DNA]</scope>
    <source>
        <strain evidence="1 2">BS26</strain>
    </source>
</reference>
<dbReference type="AlphaFoldDB" id="A0A1A9I3A0"/>
<dbReference type="KEGG" id="nia:A8C56_15265"/>
<protein>
    <submittedName>
        <fullName evidence="1">Uncharacterized protein</fullName>
    </submittedName>
</protein>
<sequence>MSSQHKLYDYQVTPPAEVWNSIATGLDEWQQLKPLAQKLNAMEVAPPDLAWKNILDNLEEENAFDHLSDRLKHFEIPPPAALWSKIEPELPRAVAAPKLAPVKKGSFKWARYAVAATVVGLLCFATFHMIEKSNKDSATILSRFENTDRKNDQQIASLDRKEKEPVKQVQPLAAHPSVLPDAHTQPTQIKTASGNTYITTVERNKALQGRYIMLMTEDGKVVRMSKKLGNIADCVAGEASGSECSNQIQQWQKQLAKAPVTATPDTFLDLLDLASSDKSGL</sequence>